<dbReference type="GO" id="GO:0008121">
    <property type="term" value="F:quinol-cytochrome-c reductase activity"/>
    <property type="evidence" value="ECO:0007669"/>
    <property type="project" value="InterPro"/>
</dbReference>
<evidence type="ECO:0000256" key="10">
    <source>
        <dbReference type="ARBA" id="ARBA00022792"/>
    </source>
</evidence>
<feature type="transmembrane region" description="Helical" evidence="19">
    <location>
        <begin position="231"/>
        <end position="252"/>
    </location>
</feature>
<sequence length="379" mass="44561">MENYKPNFLMKIINYMKLELLMLPTPININIWWNFGSLLGLCLMIQFITGLFLTMHYIPNINLAFNYIIHIHQDVYFGWLIRMLHMNGASFFFICLFIHIGRGIYYNSYSLKMTWFLGIIIFLTTMTTAFLGYVLPWGQMSFWGATVITNLMTSIPYIGNMITNWIWGGYSIDNPTLNRFYTFHFLFPFLIILFIFMHLMALHSTGSNNPIGTNSNLNKIPFHQYFSWKDLLGFQMLILSLFLMCMINPFLLSDPDNFIPANPFITPIHIQPEWYFLFAYTILRATPNKLGGVIALLSSILILSIMPILKLNNMKSLKFYPLTQITFWVFINCFIILTWLGANPIESPFILMSQIISMLYFMFYFINPITMYLWDKNLF</sequence>
<evidence type="ECO:0000256" key="5">
    <source>
        <dbReference type="ARBA" id="ARBA00022448"/>
    </source>
</evidence>
<evidence type="ECO:0000256" key="13">
    <source>
        <dbReference type="ARBA" id="ARBA00023004"/>
    </source>
</evidence>
<dbReference type="InterPro" id="IPR048259">
    <property type="entry name" value="Cytochrome_b_N_euk/bac"/>
</dbReference>
<feature type="transmembrane region" description="Helical" evidence="19">
    <location>
        <begin position="31"/>
        <end position="58"/>
    </location>
</feature>
<evidence type="ECO:0000256" key="9">
    <source>
        <dbReference type="ARBA" id="ARBA00022723"/>
    </source>
</evidence>
<dbReference type="PROSITE" id="PS51002">
    <property type="entry name" value="CYTB_NTER"/>
    <property type="match status" value="1"/>
</dbReference>
<feature type="transmembrane region" description="Helical" evidence="19">
    <location>
        <begin position="349"/>
        <end position="374"/>
    </location>
</feature>
<dbReference type="GO" id="GO:0006122">
    <property type="term" value="P:mitochondrial electron transport, ubiquinol to cytochrome c"/>
    <property type="evidence" value="ECO:0007669"/>
    <property type="project" value="TreeGrafter"/>
</dbReference>
<evidence type="ECO:0000256" key="3">
    <source>
        <dbReference type="ARBA" id="ARBA00011649"/>
    </source>
</evidence>
<comment type="subcellular location">
    <subcellularLocation>
        <location evidence="2">Mitochondrion inner membrane</location>
        <topology evidence="2">Multi-pass membrane protein</topology>
    </subcellularLocation>
</comment>
<dbReference type="Pfam" id="PF00033">
    <property type="entry name" value="Cytochrome_B"/>
    <property type="match status" value="1"/>
</dbReference>
<evidence type="ECO:0000256" key="2">
    <source>
        <dbReference type="ARBA" id="ARBA00004448"/>
    </source>
</evidence>
<dbReference type="CDD" id="cd00284">
    <property type="entry name" value="Cytochrome_b_N"/>
    <property type="match status" value="1"/>
</dbReference>
<geneLocation type="mitochondrion" evidence="22"/>
<evidence type="ECO:0000256" key="6">
    <source>
        <dbReference type="ARBA" id="ARBA00022617"/>
    </source>
</evidence>
<feature type="binding site" evidence="17">
    <location>
        <position position="203"/>
    </location>
    <ligand>
        <name>a ubiquinone</name>
        <dbReference type="ChEBI" id="CHEBI:16389"/>
    </ligand>
</feature>
<feature type="transmembrane region" description="Helical" evidence="19">
    <location>
        <begin position="290"/>
        <end position="309"/>
    </location>
</feature>
<dbReference type="SUPFAM" id="SSF81342">
    <property type="entry name" value="Transmembrane di-heme cytochromes"/>
    <property type="match status" value="1"/>
</dbReference>
<dbReference type="PIRSF" id="PIRSF038885">
    <property type="entry name" value="COB"/>
    <property type="match status" value="1"/>
</dbReference>
<dbReference type="Pfam" id="PF00032">
    <property type="entry name" value="Cytochrom_B_C"/>
    <property type="match status" value="1"/>
</dbReference>
<keyword evidence="14" id="KW-0830">Ubiquinone</keyword>
<feature type="domain" description="Cytochrome b/b6 N-terminal region profile" evidence="20">
    <location>
        <begin position="1"/>
        <end position="211"/>
    </location>
</feature>
<feature type="binding site" description="axial binding residue" evidence="18">
    <location>
        <position position="85"/>
    </location>
    <ligand>
        <name>heme b</name>
        <dbReference type="ChEBI" id="CHEBI:60344"/>
        <label>b562</label>
    </ligand>
    <ligandPart>
        <name>Fe</name>
        <dbReference type="ChEBI" id="CHEBI:18248"/>
    </ligandPart>
</feature>
<evidence type="ECO:0000256" key="18">
    <source>
        <dbReference type="PIRSR" id="PIRSR038885-2"/>
    </source>
</evidence>
<feature type="binding site" description="axial binding residue" evidence="18">
    <location>
        <position position="198"/>
    </location>
    <ligand>
        <name>heme b</name>
        <dbReference type="ChEBI" id="CHEBI:60344"/>
        <label>b566</label>
    </ligand>
    <ligandPart>
        <name>Fe</name>
        <dbReference type="ChEBI" id="CHEBI:18248"/>
    </ligandPart>
</feature>
<dbReference type="InterPro" id="IPR016174">
    <property type="entry name" value="Di-haem_cyt_TM"/>
</dbReference>
<proteinExistence type="inferred from homology"/>
<dbReference type="InterPro" id="IPR030689">
    <property type="entry name" value="Cytochrome_b"/>
</dbReference>
<dbReference type="PANTHER" id="PTHR19271">
    <property type="entry name" value="CYTOCHROME B"/>
    <property type="match status" value="1"/>
</dbReference>
<keyword evidence="6 18" id="KW-0349">Heme</keyword>
<evidence type="ECO:0000256" key="12">
    <source>
        <dbReference type="ARBA" id="ARBA00022989"/>
    </source>
</evidence>
<dbReference type="SUPFAM" id="SSF81648">
    <property type="entry name" value="a domain/subunit of cytochrome bc1 complex (Ubiquinol-cytochrome c reductase)"/>
    <property type="match status" value="1"/>
</dbReference>
<dbReference type="Gene3D" id="1.20.810.10">
    <property type="entry name" value="Cytochrome Bc1 Complex, Chain C"/>
    <property type="match status" value="1"/>
</dbReference>
<dbReference type="GO" id="GO:0005743">
    <property type="term" value="C:mitochondrial inner membrane"/>
    <property type="evidence" value="ECO:0007669"/>
    <property type="project" value="UniProtKB-SubCell"/>
</dbReference>
<evidence type="ECO:0000256" key="1">
    <source>
        <dbReference type="ARBA" id="ARBA00002566"/>
    </source>
</evidence>
<keyword evidence="15 19" id="KW-0496">Mitochondrion</keyword>
<evidence type="ECO:0000259" key="21">
    <source>
        <dbReference type="PROSITE" id="PS51003"/>
    </source>
</evidence>
<keyword evidence="12 19" id="KW-1133">Transmembrane helix</keyword>
<evidence type="ECO:0000256" key="15">
    <source>
        <dbReference type="ARBA" id="ARBA00023128"/>
    </source>
</evidence>
<dbReference type="PROSITE" id="PS51003">
    <property type="entry name" value="CYTB_CTER"/>
    <property type="match status" value="1"/>
</dbReference>
<feature type="domain" description="Cytochrome b/b6 C-terminal region profile" evidence="21">
    <location>
        <begin position="212"/>
        <end position="379"/>
    </location>
</feature>
<comment type="subunit">
    <text evidence="3">The main subunits of complex b-c1 are: cytochrome b, cytochrome c1 and the Rieske protein.</text>
</comment>
<accession>A0A3S8V0R8</accession>
<feature type="transmembrane region" description="Helical" evidence="19">
    <location>
        <begin position="79"/>
        <end position="101"/>
    </location>
</feature>
<feature type="transmembrane region" description="Helical" evidence="19">
    <location>
        <begin position="113"/>
        <end position="135"/>
    </location>
</feature>
<dbReference type="CDD" id="cd00290">
    <property type="entry name" value="cytochrome_b_C"/>
    <property type="match status" value="1"/>
</dbReference>
<evidence type="ECO:0000256" key="16">
    <source>
        <dbReference type="ARBA" id="ARBA00023136"/>
    </source>
</evidence>
<evidence type="ECO:0000256" key="7">
    <source>
        <dbReference type="ARBA" id="ARBA00022660"/>
    </source>
</evidence>
<dbReference type="GO" id="GO:0045275">
    <property type="term" value="C:respiratory chain complex III"/>
    <property type="evidence" value="ECO:0007669"/>
    <property type="project" value="InterPro"/>
</dbReference>
<dbReference type="InterPro" id="IPR005797">
    <property type="entry name" value="Cyt_b/b6_N"/>
</dbReference>
<dbReference type="GO" id="GO:0016491">
    <property type="term" value="F:oxidoreductase activity"/>
    <property type="evidence" value="ECO:0007669"/>
    <property type="project" value="UniProtKB-UniRule"/>
</dbReference>
<evidence type="ECO:0000313" key="22">
    <source>
        <dbReference type="EMBL" id="AZL93242.1"/>
    </source>
</evidence>
<dbReference type="InterPro" id="IPR036150">
    <property type="entry name" value="Cyt_b/b6_C_sf"/>
</dbReference>
<feature type="binding site" description="axial binding residue" evidence="18">
    <location>
        <position position="184"/>
    </location>
    <ligand>
        <name>heme b</name>
        <dbReference type="ChEBI" id="CHEBI:60344"/>
        <label>b562</label>
    </ligand>
    <ligandPart>
        <name>Fe</name>
        <dbReference type="ChEBI" id="CHEBI:18248"/>
    </ligandPart>
</feature>
<dbReference type="PANTHER" id="PTHR19271:SF16">
    <property type="entry name" value="CYTOCHROME B"/>
    <property type="match status" value="1"/>
</dbReference>
<evidence type="ECO:0000256" key="4">
    <source>
        <dbReference type="ARBA" id="ARBA00013531"/>
    </source>
</evidence>
<feature type="binding site" description="axial binding residue" evidence="18">
    <location>
        <position position="99"/>
    </location>
    <ligand>
        <name>heme b</name>
        <dbReference type="ChEBI" id="CHEBI:60344"/>
        <label>b566</label>
    </ligand>
    <ligandPart>
        <name>Fe</name>
        <dbReference type="ChEBI" id="CHEBI:18248"/>
    </ligandPart>
</feature>
<feature type="transmembrane region" description="Helical" evidence="19">
    <location>
        <begin position="321"/>
        <end position="342"/>
    </location>
</feature>
<keyword evidence="8 19" id="KW-0812">Transmembrane</keyword>
<comment type="cofactor">
    <cofactor evidence="18">
        <name>heme</name>
        <dbReference type="ChEBI" id="CHEBI:30413"/>
    </cofactor>
    <text evidence="18">Binds 2 heme groups non-covalently.</text>
</comment>
<dbReference type="InterPro" id="IPR027387">
    <property type="entry name" value="Cytb/b6-like_sf"/>
</dbReference>
<evidence type="ECO:0000256" key="17">
    <source>
        <dbReference type="PIRSR" id="PIRSR038885-1"/>
    </source>
</evidence>
<evidence type="ECO:0000256" key="19">
    <source>
        <dbReference type="RuleBase" id="RU362117"/>
    </source>
</evidence>
<name>A0A3S8V0R8_9HYME</name>
<keyword evidence="16 19" id="KW-0472">Membrane</keyword>
<keyword evidence="11 19" id="KW-0249">Electron transport</keyword>
<dbReference type="InterPro" id="IPR048260">
    <property type="entry name" value="Cytochrome_b_C_euk/bac"/>
</dbReference>
<dbReference type="EMBL" id="MG923495">
    <property type="protein sequence ID" value="AZL93242.1"/>
    <property type="molecule type" value="Genomic_DNA"/>
</dbReference>
<protein>
    <recommendedName>
        <fullName evidence="4 19">Cytochrome b</fullName>
    </recommendedName>
</protein>
<evidence type="ECO:0000256" key="14">
    <source>
        <dbReference type="ARBA" id="ARBA00023075"/>
    </source>
</evidence>
<organism evidence="22">
    <name type="scientific">Exallonyx sp. ZJUH_2016014</name>
    <dbReference type="NCBI Taxonomy" id="2491158"/>
    <lineage>
        <taxon>Eukaryota</taxon>
        <taxon>Metazoa</taxon>
        <taxon>Ecdysozoa</taxon>
        <taxon>Arthropoda</taxon>
        <taxon>Hexapoda</taxon>
        <taxon>Insecta</taxon>
        <taxon>Pterygota</taxon>
        <taxon>Neoptera</taxon>
        <taxon>Endopterygota</taxon>
        <taxon>Hymenoptera</taxon>
        <taxon>Apocrita</taxon>
        <taxon>Proctotrupomorpha</taxon>
        <taxon>Proctotrupoidea</taxon>
        <taxon>Proctotrupidae</taxon>
        <taxon>Exallonyx</taxon>
    </lineage>
</organism>
<evidence type="ECO:0000256" key="11">
    <source>
        <dbReference type="ARBA" id="ARBA00022982"/>
    </source>
</evidence>
<evidence type="ECO:0000259" key="20">
    <source>
        <dbReference type="PROSITE" id="PS51002"/>
    </source>
</evidence>
<comment type="similarity">
    <text evidence="19">Belongs to the cytochrome b family.</text>
</comment>
<dbReference type="AlphaFoldDB" id="A0A3S8V0R8"/>
<keyword evidence="5 19" id="KW-0813">Transport</keyword>
<dbReference type="GO" id="GO:0046872">
    <property type="term" value="F:metal ion binding"/>
    <property type="evidence" value="ECO:0007669"/>
    <property type="project" value="UniProtKB-UniRule"/>
</dbReference>
<feature type="transmembrane region" description="Helical" evidence="19">
    <location>
        <begin position="180"/>
        <end position="202"/>
    </location>
</feature>
<feature type="transmembrane region" description="Helical" evidence="19">
    <location>
        <begin position="147"/>
        <end position="168"/>
    </location>
</feature>
<comment type="function">
    <text evidence="1 19">Component of the ubiquinol-cytochrome c reductase complex (complex III or cytochrome b-c1 complex) that is part of the mitochondrial respiratory chain. The b-c1 complex mediates electron transfer from ubiquinol to cytochrome c. Contributes to the generation of a proton gradient across the mitochondrial membrane that is then used for ATP synthesis.</text>
</comment>
<keyword evidence="13 18" id="KW-0408">Iron</keyword>
<keyword evidence="10" id="KW-0999">Mitochondrion inner membrane</keyword>
<comment type="cofactor">
    <cofactor evidence="19">
        <name>heme b</name>
        <dbReference type="ChEBI" id="CHEBI:60344"/>
    </cofactor>
    <text evidence="19">Binds 2 heme groups non-covalently.</text>
</comment>
<keyword evidence="9 18" id="KW-0479">Metal-binding</keyword>
<keyword evidence="7 19" id="KW-0679">Respiratory chain</keyword>
<reference evidence="22" key="1">
    <citation type="journal article" date="2018" name="Mol. Phylogenet. Evol.">
        <title>Mitochondrial phylogenomics of the Hymenoptera.</title>
        <authorList>
            <person name="Tang P."/>
            <person name="Zhu J.C."/>
            <person name="Zheng B.Y."/>
            <person name="Wei S.J."/>
            <person name="Sharkey M."/>
            <person name="Chen X.X."/>
            <person name="Vogler A.P."/>
        </authorList>
    </citation>
    <scope>NUCLEOTIDE SEQUENCE</scope>
</reference>
<gene>
    <name evidence="22" type="primary">cob</name>
</gene>
<evidence type="ECO:0000256" key="8">
    <source>
        <dbReference type="ARBA" id="ARBA00022692"/>
    </source>
</evidence>
<dbReference type="InterPro" id="IPR005798">
    <property type="entry name" value="Cyt_b/b6_C"/>
</dbReference>